<dbReference type="Proteomes" id="UP000093514">
    <property type="component" value="Unassembled WGS sequence"/>
</dbReference>
<dbReference type="InterPro" id="IPR038705">
    <property type="entry name" value="YabP_sf"/>
</dbReference>
<proteinExistence type="predicted"/>
<dbReference type="PIRSF" id="PIRSF011576">
    <property type="entry name" value="YabP"/>
    <property type="match status" value="1"/>
</dbReference>
<dbReference type="OrthoDB" id="9795125at2"/>
<dbReference type="InterPro" id="IPR012504">
    <property type="entry name" value="Spore_YabP"/>
</dbReference>
<dbReference type="GO" id="GO:0030435">
    <property type="term" value="P:sporulation resulting in formation of a cellular spore"/>
    <property type="evidence" value="ECO:0007669"/>
    <property type="project" value="InterPro"/>
</dbReference>
<sequence>MVDNKEQKLTLSNREQLELTGVTEVINFTEDEITLESNLGNLAILGENLHVKHLDLENSQLIVTGYVTELRYDQEGKAENFIKRLFK</sequence>
<dbReference type="NCBIfam" id="TIGR02892">
    <property type="entry name" value="spore_yabP"/>
    <property type="match status" value="1"/>
</dbReference>
<protein>
    <submittedName>
        <fullName evidence="1">Sporulation protein YabP</fullName>
    </submittedName>
</protein>
<reference evidence="1 2" key="2">
    <citation type="submission" date="2016-08" db="EMBL/GenBank/DDBJ databases">
        <title>Orenia metallireducens sp. nov. strain Z6, a Novel Metal-reducing Firmicute from the Deep Subsurface.</title>
        <authorList>
            <person name="Maxim B.I."/>
            <person name="Kenneth K."/>
            <person name="Flynn T.M."/>
            <person name="Oloughlin E.J."/>
            <person name="Locke R.A."/>
            <person name="Weber J.R."/>
            <person name="Egan S.M."/>
            <person name="Mackie R.I."/>
            <person name="Cann I.K."/>
        </authorList>
    </citation>
    <scope>NUCLEOTIDE SEQUENCE [LARGE SCALE GENOMIC DNA]</scope>
    <source>
        <strain evidence="1 2">Z6</strain>
    </source>
</reference>
<name>A0A1C0A6H3_9FIRM</name>
<organism evidence="1 2">
    <name type="scientific">Orenia metallireducens</name>
    <dbReference type="NCBI Taxonomy" id="1413210"/>
    <lineage>
        <taxon>Bacteria</taxon>
        <taxon>Bacillati</taxon>
        <taxon>Bacillota</taxon>
        <taxon>Clostridia</taxon>
        <taxon>Halanaerobiales</taxon>
        <taxon>Halobacteroidaceae</taxon>
        <taxon>Orenia</taxon>
    </lineage>
</organism>
<dbReference type="Pfam" id="PF07873">
    <property type="entry name" value="YabP"/>
    <property type="match status" value="1"/>
</dbReference>
<accession>A0A1C0A6H3</accession>
<keyword evidence="2" id="KW-1185">Reference proteome</keyword>
<evidence type="ECO:0000313" key="2">
    <source>
        <dbReference type="Proteomes" id="UP000093514"/>
    </source>
</evidence>
<dbReference type="EMBL" id="LWDV01000010">
    <property type="protein sequence ID" value="OCL25735.1"/>
    <property type="molecule type" value="Genomic_DNA"/>
</dbReference>
<evidence type="ECO:0000313" key="1">
    <source>
        <dbReference type="EMBL" id="OCL25735.1"/>
    </source>
</evidence>
<dbReference type="InterPro" id="IPR022476">
    <property type="entry name" value="Spore_YabP/YqfC"/>
</dbReference>
<dbReference type="RefSeq" id="WP_068719645.1">
    <property type="nucleotide sequence ID" value="NZ_LWDV01000010.1"/>
</dbReference>
<gene>
    <name evidence="1" type="ORF">U472_15540</name>
</gene>
<dbReference type="AlphaFoldDB" id="A0A1C0A6H3"/>
<reference evidence="2" key="1">
    <citation type="submission" date="2016-07" db="EMBL/GenBank/DDBJ databases">
        <authorList>
            <person name="Florea S."/>
            <person name="Webb J.S."/>
            <person name="Jaromczyk J."/>
            <person name="Schardl C.L."/>
        </authorList>
    </citation>
    <scope>NUCLEOTIDE SEQUENCE [LARGE SCALE GENOMIC DNA]</scope>
    <source>
        <strain evidence="2">Z6</strain>
    </source>
</reference>
<dbReference type="Gene3D" id="2.60.40.2000">
    <property type="match status" value="1"/>
</dbReference>
<comment type="caution">
    <text evidence="1">The sequence shown here is derived from an EMBL/GenBank/DDBJ whole genome shotgun (WGS) entry which is preliminary data.</text>
</comment>